<feature type="compositionally biased region" description="Polar residues" evidence="1">
    <location>
        <begin position="29"/>
        <end position="53"/>
    </location>
</feature>
<evidence type="ECO:0000313" key="3">
    <source>
        <dbReference type="Proteomes" id="UP000228531"/>
    </source>
</evidence>
<dbReference type="Proteomes" id="UP000228531">
    <property type="component" value="Unassembled WGS sequence"/>
</dbReference>
<evidence type="ECO:0000313" key="2">
    <source>
        <dbReference type="EMBL" id="PJI91300.1"/>
    </source>
</evidence>
<keyword evidence="3" id="KW-1185">Reference proteome</keyword>
<protein>
    <submittedName>
        <fullName evidence="2">Uncharacterized protein</fullName>
    </submittedName>
</protein>
<feature type="region of interest" description="Disordered" evidence="1">
    <location>
        <begin position="29"/>
        <end position="59"/>
    </location>
</feature>
<reference evidence="2 3" key="1">
    <citation type="submission" date="2017-11" db="EMBL/GenBank/DDBJ databases">
        <title>Genomic Encyclopedia of Archaeal and Bacterial Type Strains, Phase II (KMG-II): From Individual Species to Whole Genera.</title>
        <authorList>
            <person name="Goeker M."/>
        </authorList>
    </citation>
    <scope>NUCLEOTIDE SEQUENCE [LARGE SCALE GENOMIC DNA]</scope>
    <source>
        <strain evidence="2 3">DSM 29128</strain>
    </source>
</reference>
<dbReference type="OrthoDB" id="9922479at2"/>
<organism evidence="2 3">
    <name type="scientific">Yoonia maricola</name>
    <dbReference type="NCBI Taxonomy" id="420999"/>
    <lineage>
        <taxon>Bacteria</taxon>
        <taxon>Pseudomonadati</taxon>
        <taxon>Pseudomonadota</taxon>
        <taxon>Alphaproteobacteria</taxon>
        <taxon>Rhodobacterales</taxon>
        <taxon>Paracoccaceae</taxon>
        <taxon>Yoonia</taxon>
    </lineage>
</organism>
<sequence length="260" mass="29481">MFEVVSVLVAVAGVYIAYLTLQHQKKSTSLGSSHARSPASAHTSDNVDASQQTDNKRTVPDGIVLGDKVVLVPGLQMRLFTHSGRIEEDVLRGKQYSWISRGDVIGRYHMDIAKSNADYWRHVMGSEHRSVDIHAPVSGLIVNTRFEPFVHWPKRTDPQVETPTVPPLSILIADDEPAPESNTFMYRSALRFIDEHKAPLFRPSRQWTMEGMTDEDFARLVGYQQQAECLIVDAMPEYAAFFEEARTRFPELRPHIKHLL</sequence>
<dbReference type="AlphaFoldDB" id="A0A2M8WK44"/>
<dbReference type="EMBL" id="PGTY01000001">
    <property type="protein sequence ID" value="PJI91300.1"/>
    <property type="molecule type" value="Genomic_DNA"/>
</dbReference>
<comment type="caution">
    <text evidence="2">The sequence shown here is derived from an EMBL/GenBank/DDBJ whole genome shotgun (WGS) entry which is preliminary data.</text>
</comment>
<name>A0A2M8WK44_9RHOB</name>
<accession>A0A2M8WK44</accession>
<gene>
    <name evidence="2" type="ORF">BC777_0125</name>
</gene>
<proteinExistence type="predicted"/>
<evidence type="ECO:0000256" key="1">
    <source>
        <dbReference type="SAM" id="MobiDB-lite"/>
    </source>
</evidence>
<dbReference type="RefSeq" id="WP_100366239.1">
    <property type="nucleotide sequence ID" value="NZ_PGTY01000001.1"/>
</dbReference>